<sequence length="159" mass="17721">MPTTGLQLRTIDYSTPRFCHVTDQDFEYVTVVDHSRMNLSYATYASRPFRPRSEILYLSQPHAIAGGSEVEHTGGARTEDVPRGVAEDGSTRAGVPVGGAVAQDYASLDDWMWLSASSSQGTMGQINYFDLIKRVEDSEWFTLSQNLLCYILFHCPCTL</sequence>
<evidence type="ECO:0000256" key="1">
    <source>
        <dbReference type="SAM" id="MobiDB-lite"/>
    </source>
</evidence>
<dbReference type="STRING" id="4537.A0A0E0LUC1"/>
<keyword evidence="3" id="KW-1185">Reference proteome</keyword>
<evidence type="ECO:0000313" key="2">
    <source>
        <dbReference type="EnsemblPlants" id="OPUNC08G11540.1"/>
    </source>
</evidence>
<dbReference type="OMA" id="MGQINYF"/>
<dbReference type="Proteomes" id="UP000026962">
    <property type="component" value="Chromosome 8"/>
</dbReference>
<organism evidence="2">
    <name type="scientific">Oryza punctata</name>
    <name type="common">Red rice</name>
    <dbReference type="NCBI Taxonomy" id="4537"/>
    <lineage>
        <taxon>Eukaryota</taxon>
        <taxon>Viridiplantae</taxon>
        <taxon>Streptophyta</taxon>
        <taxon>Embryophyta</taxon>
        <taxon>Tracheophyta</taxon>
        <taxon>Spermatophyta</taxon>
        <taxon>Magnoliopsida</taxon>
        <taxon>Liliopsida</taxon>
        <taxon>Poales</taxon>
        <taxon>Poaceae</taxon>
        <taxon>BOP clade</taxon>
        <taxon>Oryzoideae</taxon>
        <taxon>Oryzeae</taxon>
        <taxon>Oryzinae</taxon>
        <taxon>Oryza</taxon>
    </lineage>
</organism>
<dbReference type="Gramene" id="OPUNC08G11540.1">
    <property type="protein sequence ID" value="OPUNC08G11540.1"/>
    <property type="gene ID" value="OPUNC08G11540"/>
</dbReference>
<reference evidence="2" key="1">
    <citation type="submission" date="2015-04" db="UniProtKB">
        <authorList>
            <consortium name="EnsemblPlants"/>
        </authorList>
    </citation>
    <scope>IDENTIFICATION</scope>
</reference>
<name>A0A0E0LUC1_ORYPU</name>
<dbReference type="AlphaFoldDB" id="A0A0E0LUC1"/>
<reference evidence="2" key="2">
    <citation type="submission" date="2018-05" db="EMBL/GenBank/DDBJ databases">
        <title>OpunRS2 (Oryza punctata Reference Sequence Version 2).</title>
        <authorList>
            <person name="Zhang J."/>
            <person name="Kudrna D."/>
            <person name="Lee S."/>
            <person name="Talag J."/>
            <person name="Welchert J."/>
            <person name="Wing R.A."/>
        </authorList>
    </citation>
    <scope>NUCLEOTIDE SEQUENCE [LARGE SCALE GENOMIC DNA]</scope>
</reference>
<proteinExistence type="predicted"/>
<dbReference type="HOGENOM" id="CLU_1663588_0_0_1"/>
<feature type="compositionally biased region" description="Basic and acidic residues" evidence="1">
    <location>
        <begin position="69"/>
        <end position="90"/>
    </location>
</feature>
<accession>A0A0E0LUC1</accession>
<dbReference type="EnsemblPlants" id="OPUNC08G11540.1">
    <property type="protein sequence ID" value="OPUNC08G11540.1"/>
    <property type="gene ID" value="OPUNC08G11540"/>
</dbReference>
<evidence type="ECO:0000313" key="3">
    <source>
        <dbReference type="Proteomes" id="UP000026962"/>
    </source>
</evidence>
<feature type="region of interest" description="Disordered" evidence="1">
    <location>
        <begin position="68"/>
        <end position="92"/>
    </location>
</feature>
<protein>
    <submittedName>
        <fullName evidence="2">Uncharacterized protein</fullName>
    </submittedName>
</protein>